<gene>
    <name evidence="12" type="ORF">FQA47_001736</name>
</gene>
<evidence type="ECO:0000256" key="5">
    <source>
        <dbReference type="ARBA" id="ARBA00023136"/>
    </source>
</evidence>
<keyword evidence="3" id="KW-0336">GPI-anchor</keyword>
<feature type="chain" id="PRO_5032732333" evidence="10">
    <location>
        <begin position="37"/>
        <end position="167"/>
    </location>
</feature>
<evidence type="ECO:0000313" key="13">
    <source>
        <dbReference type="Proteomes" id="UP000646548"/>
    </source>
</evidence>
<evidence type="ECO:0000259" key="11">
    <source>
        <dbReference type="Pfam" id="PF00021"/>
    </source>
</evidence>
<dbReference type="AlphaFoldDB" id="A0A834C2S1"/>
<dbReference type="Pfam" id="PF00021">
    <property type="entry name" value="UPAR_LY6"/>
    <property type="match status" value="1"/>
</dbReference>
<evidence type="ECO:0000313" key="12">
    <source>
        <dbReference type="EMBL" id="KAF6718751.1"/>
    </source>
</evidence>
<dbReference type="PANTHER" id="PTHR47613">
    <property type="entry name" value="SPERM ACROSOME MEMBRANE-ASSOCIATED PROTEIN 4"/>
    <property type="match status" value="1"/>
</dbReference>
<dbReference type="CDD" id="cd23597">
    <property type="entry name" value="TFP_LU_ECD_Bncr"/>
    <property type="match status" value="1"/>
</dbReference>
<evidence type="ECO:0000256" key="2">
    <source>
        <dbReference type="ARBA" id="ARBA00022475"/>
    </source>
</evidence>
<dbReference type="InterPro" id="IPR045860">
    <property type="entry name" value="Snake_toxin-like_sf"/>
</dbReference>
<feature type="signal peptide" evidence="10">
    <location>
        <begin position="1"/>
        <end position="36"/>
    </location>
</feature>
<evidence type="ECO:0000256" key="9">
    <source>
        <dbReference type="ARBA" id="ARBA00029446"/>
    </source>
</evidence>
<protein>
    <submittedName>
        <fullName evidence="12">Sperm acrosome membrane-associated protein 4</fullName>
    </submittedName>
</protein>
<feature type="domain" description="UPAR/Ly6" evidence="11">
    <location>
        <begin position="40"/>
        <end position="119"/>
    </location>
</feature>
<dbReference type="GO" id="GO:0005886">
    <property type="term" value="C:plasma membrane"/>
    <property type="evidence" value="ECO:0007669"/>
    <property type="project" value="UniProtKB-SubCell"/>
</dbReference>
<evidence type="ECO:0000256" key="4">
    <source>
        <dbReference type="ARBA" id="ARBA00022729"/>
    </source>
</evidence>
<dbReference type="InterPro" id="IPR046354">
    <property type="entry name" value="SPACA4/Bouncer"/>
</dbReference>
<keyword evidence="5" id="KW-0472">Membrane</keyword>
<keyword evidence="4 10" id="KW-0732">Signal</keyword>
<dbReference type="Proteomes" id="UP000646548">
    <property type="component" value="Unassembled WGS sequence"/>
</dbReference>
<comment type="similarity">
    <text evidence="9">Belongs to the SPACA4/bouncer family.</text>
</comment>
<evidence type="ECO:0000256" key="1">
    <source>
        <dbReference type="ARBA" id="ARBA00004609"/>
    </source>
</evidence>
<evidence type="ECO:0000256" key="8">
    <source>
        <dbReference type="ARBA" id="ARBA00023288"/>
    </source>
</evidence>
<proteinExistence type="inferred from homology"/>
<dbReference type="PANTHER" id="PTHR47613:SF1">
    <property type="entry name" value="SPERM ACROSOME MEMBRANE-ASSOCIATED PROTEIN 4"/>
    <property type="match status" value="1"/>
</dbReference>
<name>A0A834C2S1_ORYME</name>
<organism evidence="12 13">
    <name type="scientific">Oryzias melastigma</name>
    <name type="common">Marine medaka</name>
    <dbReference type="NCBI Taxonomy" id="30732"/>
    <lineage>
        <taxon>Eukaryota</taxon>
        <taxon>Metazoa</taxon>
        <taxon>Chordata</taxon>
        <taxon>Craniata</taxon>
        <taxon>Vertebrata</taxon>
        <taxon>Euteleostomi</taxon>
        <taxon>Actinopterygii</taxon>
        <taxon>Neopterygii</taxon>
        <taxon>Teleostei</taxon>
        <taxon>Neoteleostei</taxon>
        <taxon>Acanthomorphata</taxon>
        <taxon>Ovalentaria</taxon>
        <taxon>Atherinomorphae</taxon>
        <taxon>Beloniformes</taxon>
        <taxon>Adrianichthyidae</taxon>
        <taxon>Oryziinae</taxon>
        <taxon>Oryzias</taxon>
    </lineage>
</organism>
<accession>A0A834C2S1</accession>
<keyword evidence="2" id="KW-1003">Cell membrane</keyword>
<comment type="subcellular location">
    <subcellularLocation>
        <location evidence="1">Cell membrane</location>
        <topology evidence="1">Lipid-anchor</topology>
        <topology evidence="1">GPI-anchor</topology>
    </subcellularLocation>
</comment>
<reference evidence="12" key="1">
    <citation type="journal article" name="BMC Genomics">
        <title>Long-read sequencing and de novo genome assembly of marine medaka (Oryzias melastigma).</title>
        <authorList>
            <person name="Liang P."/>
            <person name="Saqib H.S.A."/>
            <person name="Ni X."/>
            <person name="Shen Y."/>
        </authorList>
    </citation>
    <scope>NUCLEOTIDE SEQUENCE</scope>
    <source>
        <strain evidence="12">Bigg-433</strain>
    </source>
</reference>
<dbReference type="SUPFAM" id="SSF57302">
    <property type="entry name" value="Snake toxin-like"/>
    <property type="match status" value="1"/>
</dbReference>
<evidence type="ECO:0000256" key="6">
    <source>
        <dbReference type="ARBA" id="ARBA00023157"/>
    </source>
</evidence>
<keyword evidence="6" id="KW-1015">Disulfide bond</keyword>
<dbReference type="GO" id="GO:0035036">
    <property type="term" value="P:sperm-egg recognition"/>
    <property type="evidence" value="ECO:0007669"/>
    <property type="project" value="TreeGrafter"/>
</dbReference>
<comment type="caution">
    <text evidence="12">The sequence shown here is derived from an EMBL/GenBank/DDBJ whole genome shotgun (WGS) entry which is preliminary data.</text>
</comment>
<sequence>MVYLCLWVHTCMNSTTRGQPLWLLASILLVSGPASSLELLRCNFCPLLEKSESCPYFTTECPPGEYCTSSRGFYGALHVLSAQGCVSANLCGSSEMVTYRGVQYKVRYTCCCQNECNEPPESKITLKELLQMIKAKANETEAAVERPLDVCANSTLTEMTAAPAIKA</sequence>
<evidence type="ECO:0000256" key="7">
    <source>
        <dbReference type="ARBA" id="ARBA00023180"/>
    </source>
</evidence>
<evidence type="ECO:0000256" key="3">
    <source>
        <dbReference type="ARBA" id="ARBA00022622"/>
    </source>
</evidence>
<dbReference type="GO" id="GO:0098552">
    <property type="term" value="C:side of membrane"/>
    <property type="evidence" value="ECO:0007669"/>
    <property type="project" value="UniProtKB-KW"/>
</dbReference>
<dbReference type="EMBL" id="WKFB01000691">
    <property type="protein sequence ID" value="KAF6718751.1"/>
    <property type="molecule type" value="Genomic_DNA"/>
</dbReference>
<evidence type="ECO:0000256" key="10">
    <source>
        <dbReference type="SAM" id="SignalP"/>
    </source>
</evidence>
<dbReference type="InterPro" id="IPR016054">
    <property type="entry name" value="LY6_UPA_recep-like"/>
</dbReference>
<keyword evidence="8" id="KW-0449">Lipoprotein</keyword>
<keyword evidence="7" id="KW-0325">Glycoprotein</keyword>